<keyword evidence="4" id="KW-1185">Reference proteome</keyword>
<sequence length="190" mass="21125">MRKCRLARCNKERQGFLVETVCMRSAWPSCQLIHFFDHYRKWTPRMLALAGTAKTSAYNDLARFSTRPAATGYAKEGAFVGTDPVRRPSELVLPLHCGLLYMICVHVFVSMVFTAVRFFAAADTHISKPPSEVPPDPRSKWPPAVDATRRLWWLLLQPSPSGNGRAASRAASRAAIAAARRLLGHCCDPA</sequence>
<dbReference type="Proteomes" id="UP000433483">
    <property type="component" value="Unassembled WGS sequence"/>
</dbReference>
<reference evidence="4 5" key="1">
    <citation type="submission" date="2018-08" db="EMBL/GenBank/DDBJ databases">
        <title>Genomic investigation of the strawberry pathogen Phytophthora fragariae indicates pathogenicity is determined by transcriptional variation in three key races.</title>
        <authorList>
            <person name="Adams T.M."/>
            <person name="Armitage A.D."/>
            <person name="Sobczyk M.K."/>
            <person name="Bates H.J."/>
            <person name="Dunwell J.M."/>
            <person name="Nellist C.F."/>
            <person name="Harrison R.J."/>
        </authorList>
    </citation>
    <scope>NUCLEOTIDE SEQUENCE [LARGE SCALE GENOMIC DNA]</scope>
    <source>
        <strain evidence="3 4">NOV-27</strain>
        <strain evidence="2 5">NOV-71</strain>
    </source>
</reference>
<protein>
    <submittedName>
        <fullName evidence="2">Uncharacterized protein</fullName>
    </submittedName>
</protein>
<feature type="transmembrane region" description="Helical" evidence="1">
    <location>
        <begin position="99"/>
        <end position="120"/>
    </location>
</feature>
<dbReference type="EMBL" id="QXGB01002336">
    <property type="protein sequence ID" value="KAE9178958.1"/>
    <property type="molecule type" value="Genomic_DNA"/>
</dbReference>
<dbReference type="Proteomes" id="UP000441208">
    <property type="component" value="Unassembled WGS sequence"/>
</dbReference>
<keyword evidence="1" id="KW-0472">Membrane</keyword>
<dbReference type="EMBL" id="QXFZ01002275">
    <property type="protein sequence ID" value="KAE9078784.1"/>
    <property type="molecule type" value="Genomic_DNA"/>
</dbReference>
<name>A0A6A3QLV9_9STRA</name>
<keyword evidence="1" id="KW-1133">Transmembrane helix</keyword>
<evidence type="ECO:0000313" key="4">
    <source>
        <dbReference type="Proteomes" id="UP000433483"/>
    </source>
</evidence>
<dbReference type="AlphaFoldDB" id="A0A6A3QLV9"/>
<gene>
    <name evidence="3" type="ORF">PF005_g23871</name>
    <name evidence="2" type="ORF">PF007_g23707</name>
</gene>
<evidence type="ECO:0000313" key="2">
    <source>
        <dbReference type="EMBL" id="KAE9078784.1"/>
    </source>
</evidence>
<organism evidence="2 5">
    <name type="scientific">Phytophthora fragariae</name>
    <dbReference type="NCBI Taxonomy" id="53985"/>
    <lineage>
        <taxon>Eukaryota</taxon>
        <taxon>Sar</taxon>
        <taxon>Stramenopiles</taxon>
        <taxon>Oomycota</taxon>
        <taxon>Peronosporomycetes</taxon>
        <taxon>Peronosporales</taxon>
        <taxon>Peronosporaceae</taxon>
        <taxon>Phytophthora</taxon>
    </lineage>
</organism>
<evidence type="ECO:0000313" key="3">
    <source>
        <dbReference type="EMBL" id="KAE9178958.1"/>
    </source>
</evidence>
<keyword evidence="1" id="KW-0812">Transmembrane</keyword>
<evidence type="ECO:0000313" key="5">
    <source>
        <dbReference type="Proteomes" id="UP000441208"/>
    </source>
</evidence>
<proteinExistence type="predicted"/>
<evidence type="ECO:0000256" key="1">
    <source>
        <dbReference type="SAM" id="Phobius"/>
    </source>
</evidence>
<accession>A0A6A3QLV9</accession>
<comment type="caution">
    <text evidence="2">The sequence shown here is derived from an EMBL/GenBank/DDBJ whole genome shotgun (WGS) entry which is preliminary data.</text>
</comment>